<dbReference type="SUPFAM" id="SSF53474">
    <property type="entry name" value="alpha/beta-Hydrolases"/>
    <property type="match status" value="1"/>
</dbReference>
<evidence type="ECO:0000259" key="1">
    <source>
        <dbReference type="Pfam" id="PF12146"/>
    </source>
</evidence>
<dbReference type="STRING" id="308745.A0A0F8XMF6"/>
<evidence type="ECO:0000313" key="2">
    <source>
        <dbReference type="EMBL" id="KKK24692.1"/>
    </source>
</evidence>
<dbReference type="InterPro" id="IPR022742">
    <property type="entry name" value="Hydrolase_4"/>
</dbReference>
<organism evidence="2 3">
    <name type="scientific">Aspergillus rambellii</name>
    <dbReference type="NCBI Taxonomy" id="308745"/>
    <lineage>
        <taxon>Eukaryota</taxon>
        <taxon>Fungi</taxon>
        <taxon>Dikarya</taxon>
        <taxon>Ascomycota</taxon>
        <taxon>Pezizomycotina</taxon>
        <taxon>Eurotiomycetes</taxon>
        <taxon>Eurotiomycetidae</taxon>
        <taxon>Eurotiales</taxon>
        <taxon>Aspergillaceae</taxon>
        <taxon>Aspergillus</taxon>
        <taxon>Aspergillus subgen. Nidulantes</taxon>
    </lineage>
</organism>
<dbReference type="Proteomes" id="UP000034291">
    <property type="component" value="Unassembled WGS sequence"/>
</dbReference>
<proteinExistence type="predicted"/>
<dbReference type="OrthoDB" id="10249433at2759"/>
<dbReference type="InterPro" id="IPR029058">
    <property type="entry name" value="AB_hydrolase_fold"/>
</dbReference>
<name>A0A0F8XMF6_9EURO</name>
<dbReference type="Gene3D" id="3.40.50.12660">
    <property type="match status" value="1"/>
</dbReference>
<gene>
    <name evidence="2" type="ORF">ARAM_003781</name>
</gene>
<feature type="domain" description="Serine aminopeptidase S33" evidence="1">
    <location>
        <begin position="218"/>
        <end position="487"/>
    </location>
</feature>
<dbReference type="InterPro" id="IPR051044">
    <property type="entry name" value="MAG_DAG_Lipase"/>
</dbReference>
<keyword evidence="3" id="KW-1185">Reference proteome</keyword>
<dbReference type="PANTHER" id="PTHR11614">
    <property type="entry name" value="PHOSPHOLIPASE-RELATED"/>
    <property type="match status" value="1"/>
</dbReference>
<accession>A0A0F8XMF6</accession>
<protein>
    <recommendedName>
        <fullName evidence="1">Serine aminopeptidase S33 domain-containing protein</fullName>
    </recommendedName>
</protein>
<evidence type="ECO:0000313" key="3">
    <source>
        <dbReference type="Proteomes" id="UP000034291"/>
    </source>
</evidence>
<sequence>MQAIRCGSPIQVMAVKSKTLTGIESMGSAVELPYVFRPDADGRVNLMNNVREGISLVREASHLLHGGFSVEKFRDVESFLGEAHSFFSQLQHPPAPSDENGLADENFTEDWRNEGKDVWMFSGCADDQTSADTSFQGLATGECSRQTPDTEYPPAADRKLGAMSWAFIRSLRSNPHLSYIQVPSKPLLILCPHGSGGFALSGTVVEALTEHGDCPEQPPQSHVAFLHGFSDRCDHYDDFFSLLVSTYPIQVHAWDRRGWGKSVKTNDQRGDIGRTRQILLEINEALLHIASCIPDIERTPLFIMGHSMGGQESAFYLLSTSPELSRGQRPPIAGWILDAPYIGLDDASRPSWFTVEAGKMVARVWPKFKFTQTLNVKFVSRNQGVQEMYRTDPLCHNTGTLEGLKDLLQRETDLTNLSESDRPTPSHLASRLPCPVFWAHGSQDSITSHTISKRLYDRLAPHDPQEPDAKTWKSFEGGFHQLHAEPDGIKEELMRDIGEWVGKITAKQLSRQRVDEEQQDQC</sequence>
<dbReference type="Gene3D" id="3.40.50.1820">
    <property type="entry name" value="alpha/beta hydrolase"/>
    <property type="match status" value="1"/>
</dbReference>
<comment type="caution">
    <text evidence="2">The sequence shown here is derived from an EMBL/GenBank/DDBJ whole genome shotgun (WGS) entry which is preliminary data.</text>
</comment>
<dbReference type="AlphaFoldDB" id="A0A0F8XMF6"/>
<reference evidence="2 3" key="1">
    <citation type="submission" date="2015-02" db="EMBL/GenBank/DDBJ databases">
        <title>Draft Genome Sequences of Two Closely-Related Aflatoxigenic Aspergillus Species Obtained from the Cote d'Ivoire.</title>
        <authorList>
            <person name="Moore G.G."/>
            <person name="Beltz S.B."/>
            <person name="Mack B.M."/>
        </authorList>
    </citation>
    <scope>NUCLEOTIDE SEQUENCE [LARGE SCALE GENOMIC DNA]</scope>
    <source>
        <strain evidence="2 3">SRRC1468</strain>
    </source>
</reference>
<dbReference type="EMBL" id="JZBS01000942">
    <property type="protein sequence ID" value="KKK24692.1"/>
    <property type="molecule type" value="Genomic_DNA"/>
</dbReference>
<dbReference type="Pfam" id="PF12146">
    <property type="entry name" value="Hydrolase_4"/>
    <property type="match status" value="1"/>
</dbReference>